<dbReference type="Pfam" id="PF00027">
    <property type="entry name" value="cNMP_binding"/>
    <property type="match status" value="1"/>
</dbReference>
<reference evidence="7 8" key="2">
    <citation type="submission" date="2015-12" db="EMBL/GenBank/DDBJ databases">
        <title>Draft Genome Sequence of Desulfitobacterium hafniense Strain DH, a Sulfate-reducing Bacterium Isolated from Paddy Soils.</title>
        <authorList>
            <person name="Bao P."/>
            <person name="Zhang X."/>
            <person name="Li G."/>
        </authorList>
    </citation>
    <scope>NUCLEOTIDE SEQUENCE [LARGE SCALE GENOMIC DNA]</scope>
    <source>
        <strain evidence="7 8">DH</strain>
    </source>
</reference>
<evidence type="ECO:0000256" key="2">
    <source>
        <dbReference type="ARBA" id="ARBA00023125"/>
    </source>
</evidence>
<dbReference type="RefSeq" id="WP_005811882.1">
    <property type="nucleotide sequence ID" value="NZ_CABKQQ010000034.1"/>
</dbReference>
<dbReference type="AlphaFoldDB" id="A0A098B394"/>
<dbReference type="SMART" id="SM00419">
    <property type="entry name" value="HTH_CRP"/>
    <property type="match status" value="1"/>
</dbReference>
<keyword evidence="2" id="KW-0238">DNA-binding</keyword>
<dbReference type="InterPro" id="IPR036390">
    <property type="entry name" value="WH_DNA-bd_sf"/>
</dbReference>
<dbReference type="GO" id="GO:0003677">
    <property type="term" value="F:DNA binding"/>
    <property type="evidence" value="ECO:0007669"/>
    <property type="project" value="UniProtKB-KW"/>
</dbReference>
<sequence length="225" mass="25303">MKKIDSVLQSMPLFKNIQPDKYTNVLSCLNGRIQDYAKGEIIYSLQDPLKSAGIVLAGRVNMSMVSVTGTEHYVQQFDPGDIFGEALACQADPMDNGVLQITAVQKSSILFVCLSHLFMEKALTCPYASQVALNLLKEVVDNNIFLSRKVEILSQKKIRDRIFIYLQSVGRSGNTVNIPFNRQELANFLGVDRSALSRELCLMRDEGMIDFYKNEIILLRNDLIS</sequence>
<dbReference type="PROSITE" id="PS50042">
    <property type="entry name" value="CNMP_BINDING_3"/>
    <property type="match status" value="1"/>
</dbReference>
<dbReference type="PATRIC" id="fig|49338.4.peg.3173"/>
<accession>A0A098B394</accession>
<dbReference type="OrthoDB" id="3176638at2"/>
<organism evidence="6">
    <name type="scientific">Desulfitobacterium hafniense</name>
    <name type="common">Desulfitobacterium frappieri</name>
    <dbReference type="NCBI Taxonomy" id="49338"/>
    <lineage>
        <taxon>Bacteria</taxon>
        <taxon>Bacillati</taxon>
        <taxon>Bacillota</taxon>
        <taxon>Clostridia</taxon>
        <taxon>Eubacteriales</taxon>
        <taxon>Desulfitobacteriaceae</taxon>
        <taxon>Desulfitobacterium</taxon>
    </lineage>
</organism>
<evidence type="ECO:0000313" key="8">
    <source>
        <dbReference type="Proteomes" id="UP000054623"/>
    </source>
</evidence>
<name>A0A098B394_DESHA</name>
<reference evidence="6" key="1">
    <citation type="submission" date="2014-07" db="EMBL/GenBank/DDBJ databases">
        <authorList>
            <person name="Hornung V.Bastian."/>
        </authorList>
    </citation>
    <scope>NUCLEOTIDE SEQUENCE</scope>
    <source>
        <strain evidence="6">PCE-S</strain>
    </source>
</reference>
<gene>
    <name evidence="7" type="ORF">AT727_09090</name>
    <name evidence="6" type="ORF">DPCES_2953</name>
</gene>
<dbReference type="Gene3D" id="2.60.120.10">
    <property type="entry name" value="Jelly Rolls"/>
    <property type="match status" value="1"/>
</dbReference>
<protein>
    <submittedName>
        <fullName evidence="6">Cyclic nucleotide-binding domain protein</fullName>
    </submittedName>
    <submittedName>
        <fullName evidence="7">Cyclic nucleotide-binding protein</fullName>
    </submittedName>
</protein>
<feature type="domain" description="Cyclic nucleotide-binding" evidence="4">
    <location>
        <begin position="13"/>
        <end position="85"/>
    </location>
</feature>
<evidence type="ECO:0000259" key="4">
    <source>
        <dbReference type="PROSITE" id="PS50042"/>
    </source>
</evidence>
<keyword evidence="3" id="KW-0804">Transcription</keyword>
<dbReference type="Pfam" id="PF13545">
    <property type="entry name" value="HTH_Crp_2"/>
    <property type="match status" value="1"/>
</dbReference>
<proteinExistence type="predicted"/>
<dbReference type="CDD" id="cd00038">
    <property type="entry name" value="CAP_ED"/>
    <property type="match status" value="1"/>
</dbReference>
<dbReference type="Proteomes" id="UP000054623">
    <property type="component" value="Unassembled WGS sequence"/>
</dbReference>
<dbReference type="OMA" id="HAIIEMC"/>
<evidence type="ECO:0000313" key="6">
    <source>
        <dbReference type="EMBL" id="CDX02840.1"/>
    </source>
</evidence>
<dbReference type="PROSITE" id="PS51063">
    <property type="entry name" value="HTH_CRP_2"/>
    <property type="match status" value="1"/>
</dbReference>
<dbReference type="EMBL" id="LOCK01000050">
    <property type="protein sequence ID" value="KTE90072.1"/>
    <property type="molecule type" value="Genomic_DNA"/>
</dbReference>
<dbReference type="SUPFAM" id="SSF51206">
    <property type="entry name" value="cAMP-binding domain-like"/>
    <property type="match status" value="1"/>
</dbReference>
<dbReference type="InterPro" id="IPR018490">
    <property type="entry name" value="cNMP-bd_dom_sf"/>
</dbReference>
<dbReference type="SUPFAM" id="SSF46785">
    <property type="entry name" value="Winged helix' DNA-binding domain"/>
    <property type="match status" value="1"/>
</dbReference>
<keyword evidence="1" id="KW-0805">Transcription regulation</keyword>
<evidence type="ECO:0000313" key="7">
    <source>
        <dbReference type="EMBL" id="KTE90072.1"/>
    </source>
</evidence>
<dbReference type="InterPro" id="IPR014710">
    <property type="entry name" value="RmlC-like_jellyroll"/>
</dbReference>
<dbReference type="InterPro" id="IPR000595">
    <property type="entry name" value="cNMP-bd_dom"/>
</dbReference>
<dbReference type="InterPro" id="IPR012318">
    <property type="entry name" value="HTH_CRP"/>
</dbReference>
<evidence type="ECO:0000256" key="1">
    <source>
        <dbReference type="ARBA" id="ARBA00023015"/>
    </source>
</evidence>
<dbReference type="EMBL" id="LK996017">
    <property type="protein sequence ID" value="CDX02840.1"/>
    <property type="molecule type" value="Genomic_DNA"/>
</dbReference>
<evidence type="ECO:0000256" key="3">
    <source>
        <dbReference type="ARBA" id="ARBA00023163"/>
    </source>
</evidence>
<evidence type="ECO:0000259" key="5">
    <source>
        <dbReference type="PROSITE" id="PS51063"/>
    </source>
</evidence>
<dbReference type="GO" id="GO:0006355">
    <property type="term" value="P:regulation of DNA-templated transcription"/>
    <property type="evidence" value="ECO:0007669"/>
    <property type="project" value="InterPro"/>
</dbReference>
<feature type="domain" description="HTH crp-type" evidence="5">
    <location>
        <begin position="156"/>
        <end position="222"/>
    </location>
</feature>